<sequence length="76" mass="8403">MHYNTKTTLTFSFNFPLNCDSQTEAEDKIKDLISSGNIGLTLPTGYSNLELEDSEISIKPCNADSKSIIVATGFRR</sequence>
<gene>
    <name evidence="1" type="ORF">Cylst_6384</name>
</gene>
<proteinExistence type="predicted"/>
<dbReference type="AlphaFoldDB" id="K9XAF4"/>
<reference evidence="1 2" key="1">
    <citation type="submission" date="2012-06" db="EMBL/GenBank/DDBJ databases">
        <title>Finished plasmid 3 of genome of Cylindrospermum stagnale PCC 7417.</title>
        <authorList>
            <consortium name="US DOE Joint Genome Institute"/>
            <person name="Gugger M."/>
            <person name="Coursin T."/>
            <person name="Rippka R."/>
            <person name="Tandeau De Marsac N."/>
            <person name="Huntemann M."/>
            <person name="Wei C.-L."/>
            <person name="Han J."/>
            <person name="Detter J.C."/>
            <person name="Han C."/>
            <person name="Tapia R."/>
            <person name="Davenport K."/>
            <person name="Daligault H."/>
            <person name="Erkkila T."/>
            <person name="Gu W."/>
            <person name="Munk A.C.C."/>
            <person name="Teshima H."/>
            <person name="Xu Y."/>
            <person name="Chain P."/>
            <person name="Chen A."/>
            <person name="Krypides N."/>
            <person name="Mavromatis K."/>
            <person name="Markowitz V."/>
            <person name="Szeto E."/>
            <person name="Ivanova N."/>
            <person name="Mikhailova N."/>
            <person name="Ovchinnikova G."/>
            <person name="Pagani I."/>
            <person name="Pati A."/>
            <person name="Goodwin L."/>
            <person name="Peters L."/>
            <person name="Pitluck S."/>
            <person name="Woyke T."/>
            <person name="Kerfeld C."/>
        </authorList>
    </citation>
    <scope>NUCLEOTIDE SEQUENCE [LARGE SCALE GENOMIC DNA]</scope>
    <source>
        <strain evidence="1 2">PCC 7417</strain>
        <plasmid evidence="2">Plasmid pCYLST.03</plasmid>
    </source>
</reference>
<name>K9XAF4_9NOST</name>
<accession>K9XAF4</accession>
<protein>
    <submittedName>
        <fullName evidence="1">Uncharacterized protein</fullName>
    </submittedName>
</protein>
<evidence type="ECO:0000313" key="2">
    <source>
        <dbReference type="Proteomes" id="UP000010475"/>
    </source>
</evidence>
<keyword evidence="2" id="KW-1185">Reference proteome</keyword>
<dbReference type="HOGENOM" id="CLU_2648448_0_0_3"/>
<dbReference type="EMBL" id="CP003645">
    <property type="protein sequence ID" value="AFZ28602.1"/>
    <property type="molecule type" value="Genomic_DNA"/>
</dbReference>
<evidence type="ECO:0000313" key="1">
    <source>
        <dbReference type="EMBL" id="AFZ28602.1"/>
    </source>
</evidence>
<geneLocation type="plasmid" evidence="1 2">
    <name>pCYLST.03</name>
</geneLocation>
<dbReference type="Proteomes" id="UP000010475">
    <property type="component" value="Plasmid pCYLST.03"/>
</dbReference>
<keyword evidence="1" id="KW-0614">Plasmid</keyword>
<dbReference type="KEGG" id="csg:Cylst_6384"/>
<organism evidence="1 2">
    <name type="scientific">Cylindrospermum stagnale PCC 7417</name>
    <dbReference type="NCBI Taxonomy" id="56107"/>
    <lineage>
        <taxon>Bacteria</taxon>
        <taxon>Bacillati</taxon>
        <taxon>Cyanobacteriota</taxon>
        <taxon>Cyanophyceae</taxon>
        <taxon>Nostocales</taxon>
        <taxon>Nostocaceae</taxon>
        <taxon>Cylindrospermum</taxon>
    </lineage>
</organism>